<dbReference type="Gene3D" id="2.130.10.10">
    <property type="entry name" value="YVTN repeat-like/Quinoprotein amine dehydrogenase"/>
    <property type="match status" value="1"/>
</dbReference>
<keyword evidence="12" id="KW-1185">Reference proteome</keyword>
<dbReference type="InterPro" id="IPR013083">
    <property type="entry name" value="Znf_RING/FYVE/PHD"/>
</dbReference>
<feature type="repeat" description="WD" evidence="9">
    <location>
        <begin position="92"/>
        <end position="125"/>
    </location>
</feature>
<protein>
    <submittedName>
        <fullName evidence="11">WD repeat and FYVE domain-containing protein 1</fullName>
    </submittedName>
</protein>
<dbReference type="Pfam" id="PF00400">
    <property type="entry name" value="WD40"/>
    <property type="match status" value="2"/>
</dbReference>
<dbReference type="InterPro" id="IPR020472">
    <property type="entry name" value="WD40_PAC1"/>
</dbReference>
<keyword evidence="7" id="KW-0862">Zinc</keyword>
<dbReference type="InterPro" id="IPR042234">
    <property type="entry name" value="WDFY1/WDFY2"/>
</dbReference>
<dbReference type="EMBL" id="BGZK01001624">
    <property type="protein sequence ID" value="GBP83497.1"/>
    <property type="molecule type" value="Genomic_DNA"/>
</dbReference>
<dbReference type="PROSITE" id="PS50082">
    <property type="entry name" value="WD_REPEATS_2"/>
    <property type="match status" value="3"/>
</dbReference>
<dbReference type="PROSITE" id="PS00678">
    <property type="entry name" value="WD_REPEATS_1"/>
    <property type="match status" value="3"/>
</dbReference>
<keyword evidence="5" id="KW-0967">Endosome</keyword>
<keyword evidence="3" id="KW-0479">Metal-binding</keyword>
<reference evidence="11 12" key="1">
    <citation type="journal article" date="2019" name="Commun. Biol.">
        <title>The bagworm genome reveals a unique fibroin gene that provides high tensile strength.</title>
        <authorList>
            <person name="Kono N."/>
            <person name="Nakamura H."/>
            <person name="Ohtoshi R."/>
            <person name="Tomita M."/>
            <person name="Numata K."/>
            <person name="Arakawa K."/>
        </authorList>
    </citation>
    <scope>NUCLEOTIDE SEQUENCE [LARGE SCALE GENOMIC DNA]</scope>
</reference>
<feature type="repeat" description="WD" evidence="9">
    <location>
        <begin position="216"/>
        <end position="250"/>
    </location>
</feature>
<evidence type="ECO:0000259" key="10">
    <source>
        <dbReference type="PROSITE" id="PS50178"/>
    </source>
</evidence>
<dbReference type="SUPFAM" id="SSF50978">
    <property type="entry name" value="WD40 repeat-like"/>
    <property type="match status" value="1"/>
</dbReference>
<evidence type="ECO:0000256" key="5">
    <source>
        <dbReference type="ARBA" id="ARBA00022753"/>
    </source>
</evidence>
<organism evidence="11 12">
    <name type="scientific">Eumeta variegata</name>
    <name type="common">Bagworm moth</name>
    <name type="synonym">Eumeta japonica</name>
    <dbReference type="NCBI Taxonomy" id="151549"/>
    <lineage>
        <taxon>Eukaryota</taxon>
        <taxon>Metazoa</taxon>
        <taxon>Ecdysozoa</taxon>
        <taxon>Arthropoda</taxon>
        <taxon>Hexapoda</taxon>
        <taxon>Insecta</taxon>
        <taxon>Pterygota</taxon>
        <taxon>Neoptera</taxon>
        <taxon>Endopterygota</taxon>
        <taxon>Lepidoptera</taxon>
        <taxon>Glossata</taxon>
        <taxon>Ditrysia</taxon>
        <taxon>Tineoidea</taxon>
        <taxon>Psychidae</taxon>
        <taxon>Oiketicinae</taxon>
        <taxon>Eumeta</taxon>
    </lineage>
</organism>
<dbReference type="PROSITE" id="PS50294">
    <property type="entry name" value="WD_REPEATS_REGION"/>
    <property type="match status" value="1"/>
</dbReference>
<dbReference type="GO" id="GO:0005769">
    <property type="term" value="C:early endosome"/>
    <property type="evidence" value="ECO:0007669"/>
    <property type="project" value="UniProtKB-SubCell"/>
</dbReference>
<feature type="domain" description="FYVE-type" evidence="10">
    <location>
        <begin position="135"/>
        <end position="206"/>
    </location>
</feature>
<evidence type="ECO:0000256" key="8">
    <source>
        <dbReference type="PROSITE-ProRule" id="PRU00091"/>
    </source>
</evidence>
<feature type="repeat" description="WD" evidence="9">
    <location>
        <begin position="49"/>
        <end position="82"/>
    </location>
</feature>
<keyword evidence="6 8" id="KW-0863">Zinc-finger</keyword>
<dbReference type="Gene3D" id="3.30.40.10">
    <property type="entry name" value="Zinc/RING finger domain, C3HC4 (zinc finger)"/>
    <property type="match status" value="1"/>
</dbReference>
<evidence type="ECO:0000256" key="6">
    <source>
        <dbReference type="ARBA" id="ARBA00022771"/>
    </source>
</evidence>
<dbReference type="Proteomes" id="UP000299102">
    <property type="component" value="Unassembled WGS sequence"/>
</dbReference>
<evidence type="ECO:0000256" key="2">
    <source>
        <dbReference type="ARBA" id="ARBA00022574"/>
    </source>
</evidence>
<dbReference type="PRINTS" id="PR00320">
    <property type="entry name" value="GPROTEINBRPT"/>
</dbReference>
<dbReference type="InterPro" id="IPR015943">
    <property type="entry name" value="WD40/YVTN_repeat-like_dom_sf"/>
</dbReference>
<accession>A0A4C1ZA55</accession>
<dbReference type="Pfam" id="PF01363">
    <property type="entry name" value="FYVE"/>
    <property type="match status" value="1"/>
</dbReference>
<name>A0A4C1ZA55_EUMVA</name>
<dbReference type="OrthoDB" id="63070at2759"/>
<evidence type="ECO:0000256" key="9">
    <source>
        <dbReference type="PROSITE-ProRule" id="PRU00221"/>
    </source>
</evidence>
<comment type="caution">
    <text evidence="11">The sequence shown here is derived from an EMBL/GenBank/DDBJ whole genome shotgun (WGS) entry which is preliminary data.</text>
</comment>
<proteinExistence type="predicted"/>
<evidence type="ECO:0000256" key="3">
    <source>
        <dbReference type="ARBA" id="ARBA00022723"/>
    </source>
</evidence>
<dbReference type="InterPro" id="IPR019775">
    <property type="entry name" value="WD40_repeat_CS"/>
</dbReference>
<dbReference type="STRING" id="151549.A0A4C1ZA55"/>
<dbReference type="PANTHER" id="PTHR46189:SF1">
    <property type="entry name" value="LD41958P"/>
    <property type="match status" value="1"/>
</dbReference>
<keyword evidence="2 9" id="KW-0853">WD repeat</keyword>
<gene>
    <name evidence="11" type="primary">WDFY1</name>
    <name evidence="11" type="ORF">EVAR_86661_1</name>
</gene>
<evidence type="ECO:0000313" key="11">
    <source>
        <dbReference type="EMBL" id="GBP83497.1"/>
    </source>
</evidence>
<dbReference type="PANTHER" id="PTHR46189">
    <property type="entry name" value="LD41958P"/>
    <property type="match status" value="1"/>
</dbReference>
<dbReference type="PROSITE" id="PS50178">
    <property type="entry name" value="ZF_FYVE"/>
    <property type="match status" value="1"/>
</dbReference>
<evidence type="ECO:0000256" key="1">
    <source>
        <dbReference type="ARBA" id="ARBA00004412"/>
    </source>
</evidence>
<dbReference type="GO" id="GO:0008270">
    <property type="term" value="F:zinc ion binding"/>
    <property type="evidence" value="ECO:0007669"/>
    <property type="project" value="UniProtKB-KW"/>
</dbReference>
<dbReference type="SUPFAM" id="SSF57903">
    <property type="entry name" value="FYVE/PHD zinc finger"/>
    <property type="match status" value="1"/>
</dbReference>
<dbReference type="InterPro" id="IPR011011">
    <property type="entry name" value="Znf_FYVE_PHD"/>
</dbReference>
<keyword evidence="4" id="KW-0677">Repeat</keyword>
<dbReference type="FunFam" id="3.30.40.10:FF:000105">
    <property type="entry name" value="WD repeat and FYVE domain-containing protein 2"/>
    <property type="match status" value="1"/>
</dbReference>
<comment type="subcellular location">
    <subcellularLocation>
        <location evidence="1">Early endosome</location>
    </subcellularLocation>
</comment>
<dbReference type="SMART" id="SM00320">
    <property type="entry name" value="WD40"/>
    <property type="match status" value="3"/>
</dbReference>
<sequence length="264" mass="29110">MAAEIKPAPRTPNDRFSTTKKPALLSKLEGCTDDVNAAVVIPGEDGVISVCDDNSVRVLNWAPLPQLLFSGSFDQTIIVWDIGGQKGTAYELQGHSNKVTGLWYVGSCERLVSAGEDGALGVWEMGVRRKETPAWKESDLCQLCRAPFIWNVRAMMEKKQLGLRQHHCRWCGAAVCATCSPHRLPLPIMGFEFPQRVCTACYETLRHEPRESLASFHDMKHAVASLYLDEATGRMCTAGKDRVIKVWDISALLAPAPKPGTSEQ</sequence>
<dbReference type="InterPro" id="IPR017455">
    <property type="entry name" value="Znf_FYVE-rel"/>
</dbReference>
<evidence type="ECO:0000313" key="12">
    <source>
        <dbReference type="Proteomes" id="UP000299102"/>
    </source>
</evidence>
<evidence type="ECO:0000256" key="7">
    <source>
        <dbReference type="ARBA" id="ARBA00022833"/>
    </source>
</evidence>
<dbReference type="InterPro" id="IPR036322">
    <property type="entry name" value="WD40_repeat_dom_sf"/>
</dbReference>
<dbReference type="InterPro" id="IPR001680">
    <property type="entry name" value="WD40_rpt"/>
</dbReference>
<dbReference type="SMART" id="SM00064">
    <property type="entry name" value="FYVE"/>
    <property type="match status" value="1"/>
</dbReference>
<dbReference type="AlphaFoldDB" id="A0A4C1ZA55"/>
<dbReference type="InterPro" id="IPR000306">
    <property type="entry name" value="Znf_FYVE"/>
</dbReference>
<evidence type="ECO:0000256" key="4">
    <source>
        <dbReference type="ARBA" id="ARBA00022737"/>
    </source>
</evidence>